<organism evidence="3 4">
    <name type="scientific">Eisenbergiella tayi</name>
    <dbReference type="NCBI Taxonomy" id="1432052"/>
    <lineage>
        <taxon>Bacteria</taxon>
        <taxon>Bacillati</taxon>
        <taxon>Bacillota</taxon>
        <taxon>Clostridia</taxon>
        <taxon>Lachnospirales</taxon>
        <taxon>Lachnospiraceae</taxon>
        <taxon>Eisenbergiella</taxon>
    </lineage>
</organism>
<dbReference type="GeneID" id="93299192"/>
<keyword evidence="1" id="KW-0413">Isomerase</keyword>
<evidence type="ECO:0000256" key="2">
    <source>
        <dbReference type="ARBA" id="ARBA00023277"/>
    </source>
</evidence>
<keyword evidence="2" id="KW-0119">Carbohydrate metabolism</keyword>
<dbReference type="GO" id="GO:0005737">
    <property type="term" value="C:cytoplasm"/>
    <property type="evidence" value="ECO:0007669"/>
    <property type="project" value="InterPro"/>
</dbReference>
<dbReference type="AlphaFoldDB" id="A0A1E3AW86"/>
<dbReference type="SUPFAM" id="SSF53743">
    <property type="entry name" value="FucI/AraA N-terminal and middle domains"/>
    <property type="match status" value="1"/>
</dbReference>
<dbReference type="GO" id="GO:0008736">
    <property type="term" value="F:L-fucose isomerase activity"/>
    <property type="evidence" value="ECO:0007669"/>
    <property type="project" value="InterPro"/>
</dbReference>
<dbReference type="PANTHER" id="PTHR36120:SF1">
    <property type="entry name" value="L-FUCOSE ISOMERASE C-TERMINAL DOMAIN-CONTAINING PROTEIN"/>
    <property type="match status" value="1"/>
</dbReference>
<dbReference type="PATRIC" id="fig|1432052.3.peg.746"/>
<dbReference type="RefSeq" id="WP_069155736.1">
    <property type="nucleotide sequence ID" value="NZ_DBFYTC010000197.1"/>
</dbReference>
<dbReference type="CDD" id="cd00578">
    <property type="entry name" value="L-fuc_L-ara-isomerases"/>
    <property type="match status" value="1"/>
</dbReference>
<accession>A0A1E3AW86</accession>
<protein>
    <recommendedName>
        <fullName evidence="5">Fucose isomerase</fullName>
    </recommendedName>
</protein>
<evidence type="ECO:0000313" key="3">
    <source>
        <dbReference type="EMBL" id="ODM12962.1"/>
    </source>
</evidence>
<comment type="caution">
    <text evidence="3">The sequence shown here is derived from an EMBL/GenBank/DDBJ whole genome shotgun (WGS) entry which is preliminary data.</text>
</comment>
<dbReference type="GO" id="GO:0006004">
    <property type="term" value="P:fucose metabolic process"/>
    <property type="evidence" value="ECO:0007669"/>
    <property type="project" value="InterPro"/>
</dbReference>
<dbReference type="InterPro" id="IPR009015">
    <property type="entry name" value="Fucose_isomerase_N/cen_sf"/>
</dbReference>
<dbReference type="EMBL" id="MCGI01000001">
    <property type="protein sequence ID" value="ODM12962.1"/>
    <property type="molecule type" value="Genomic_DNA"/>
</dbReference>
<name>A0A1E3AW86_9FIRM</name>
<dbReference type="Proteomes" id="UP000095003">
    <property type="component" value="Unassembled WGS sequence"/>
</dbReference>
<evidence type="ECO:0000256" key="1">
    <source>
        <dbReference type="ARBA" id="ARBA00023235"/>
    </source>
</evidence>
<proteinExistence type="predicted"/>
<dbReference type="PANTHER" id="PTHR36120">
    <property type="entry name" value="FUCOSE ISOMERASE"/>
    <property type="match status" value="1"/>
</dbReference>
<evidence type="ECO:0000313" key="4">
    <source>
        <dbReference type="Proteomes" id="UP000095003"/>
    </source>
</evidence>
<evidence type="ECO:0008006" key="5">
    <source>
        <dbReference type="Google" id="ProtNLM"/>
    </source>
</evidence>
<reference evidence="3 4" key="1">
    <citation type="submission" date="2016-07" db="EMBL/GenBank/DDBJ databases">
        <title>Characterization of isolates of Eisenbergiella tayi derived from blood cultures, using whole genome sequencing.</title>
        <authorList>
            <person name="Burdz T."/>
            <person name="Wiebe D."/>
            <person name="Huynh C."/>
            <person name="Bernard K."/>
        </authorList>
    </citation>
    <scope>NUCLEOTIDE SEQUENCE [LARGE SCALE GENOMIC DNA]</scope>
    <source>
        <strain evidence="3 4">NML 120489</strain>
    </source>
</reference>
<gene>
    <name evidence="3" type="ORF">BEH84_00677</name>
</gene>
<sequence>MGIREKYRDKYRVKIGFVPTRRETFSETAFRLDKAAETKKKVEERLTAMQVDYVNIDFLNEEGLLYRSRDAEKVAEYLNQQKVDAIFIAHVNFGCEEAVARLASMVRKPVLLWAVRDDAPEPEGYRFRDAQCGVFASSKVLSRFDIPFTYLTNCYTEDVKFENGIRNFLAAAGVAKAFNAPRIGQISVRPAAFWSVKCNEAELLERFGVEVMPITLVEMQKRYQDILQKKGTDFEEELDHIMSKVKAECVGREALESICAMKLAVFNWAEEENLRAAATQCWAPFTDISGIAPCYLMGDSTDDGFPIACENDIHGALTAIMALGANGASEPPFFADLTGRHPTDDNAELLWHCGVFPPGLANEKGVTIGCHQGKGYKGAGQFELKQGDITLLRFDSLKGDYKLLFGEGKTTQGPYSKGTYVWAKFNDWPAWERKFVCGPYIHHCTGVYGSYAHVFQEAVKYLKGVEPDPVYPAQEALNERWK</sequence>